<feature type="compositionally biased region" description="Low complexity" evidence="1">
    <location>
        <begin position="674"/>
        <end position="690"/>
    </location>
</feature>
<feature type="compositionally biased region" description="Acidic residues" evidence="1">
    <location>
        <begin position="658"/>
        <end position="670"/>
    </location>
</feature>
<feature type="compositionally biased region" description="Acidic residues" evidence="1">
    <location>
        <begin position="510"/>
        <end position="519"/>
    </location>
</feature>
<feature type="region of interest" description="Disordered" evidence="1">
    <location>
        <begin position="223"/>
        <end position="621"/>
    </location>
</feature>
<name>A0A6J8FCW8_LEIDO</name>
<dbReference type="VEuPathDB" id="TriTrypDB:LDHU3_25.2350"/>
<gene>
    <name evidence="2" type="ORF">LDHU3_25.2350</name>
</gene>
<feature type="compositionally biased region" description="Acidic residues" evidence="1">
    <location>
        <begin position="582"/>
        <end position="591"/>
    </location>
</feature>
<feature type="compositionally biased region" description="Basic and acidic residues" evidence="1">
    <location>
        <begin position="831"/>
        <end position="841"/>
    </location>
</feature>
<feature type="compositionally biased region" description="Basic and acidic residues" evidence="1">
    <location>
        <begin position="467"/>
        <end position="479"/>
    </location>
</feature>
<feature type="compositionally biased region" description="Low complexity" evidence="1">
    <location>
        <begin position="855"/>
        <end position="887"/>
    </location>
</feature>
<feature type="compositionally biased region" description="Basic and acidic residues" evidence="1">
    <location>
        <begin position="766"/>
        <end position="780"/>
    </location>
</feature>
<feature type="compositionally biased region" description="Acidic residues" evidence="1">
    <location>
        <begin position="781"/>
        <end position="793"/>
    </location>
</feature>
<dbReference type="VEuPathDB" id="TriTrypDB:LdBPK_251900.1"/>
<feature type="compositionally biased region" description="Low complexity" evidence="1">
    <location>
        <begin position="183"/>
        <end position="199"/>
    </location>
</feature>
<feature type="region of interest" description="Disordered" evidence="1">
    <location>
        <begin position="1"/>
        <end position="33"/>
    </location>
</feature>
<feature type="region of interest" description="Disordered" evidence="1">
    <location>
        <begin position="41"/>
        <end position="60"/>
    </location>
</feature>
<dbReference type="Proteomes" id="UP000601710">
    <property type="component" value="Chromosome 25"/>
</dbReference>
<sequence>MSKTLPSIQVHRPASVEQSHSYSRFSARGAGHEEHHRFYASSARVRSASPGATADSQFTGLSTLPRLPQVEFSLGPIQERVIPPYNDLEDPHLVPYWARKEMLIHERAVQRRRLRRQQEIEQQRKATARRRFLQRRHQEREEMASRKGEQSRQREEERQSMIHNASKNSRRVPTKPLSERKSGAAAGGRSRQQAAAAASHRYYEAGSELHAVDVEERAAGGLPADHEYVTSSSSAATSRSTSSHSDDVSNHRSRRHDEGHYAEEDRAAVPAAPEAADEERTYLDEAGYPTEAAEKADAVKKAAPRSISSRSSSASSSSSSSDRQCSDHDRAAEAAREQAKAEARAEAQAEAQAHAGEKSEDSYGDDDFEHEVSPSRHQSSAAASSKSSAAAYFLSHKDVSDAQALPEQEEVHPLEETEQEAKEVYSDDEFEKSSASSDAAVDAAGAPVDPLPQQPPYTEEEENEPPAADKADEAAKPDAYEEDSSSPSNLSSSKMISHDAADADVPLAEEHEDQPEAYPEDAQWAGEALMTTEDAKPAEDEDNFEDELPSKKSSVASSAPRSPTAGSRKSDASGADVPLAEEHEDQPEAYPEDAQWAGEALMTTEDAKPAEDEDKYSEDAFFKDSAADSAVAAEPQLYNRLDAAAHDDDAVKAKSDVADDAYDEDNFEDELPSKKSSVASSAPRSPAAGSRKSDASGADVPLAEEHEDQPEAYPEDAQWAGEALMTTEDAKPAEDEDKYSEDAFFKDSAADSAVAAEPQLYNRLDAAAHDDDAVKAKSDVADDAYDEDNFEDELPSKKSSVASSAPRSPAAGSRKSDASKEDVEDEFEEELSPRKAADAEHKRRGSAMSSSAVVSLPMAQSAPSLPSSSISNSEVAPALASAVTPAAETLHRNSGAGMDAEELGSGANDAYADDFDDDM</sequence>
<dbReference type="EMBL" id="LR812645">
    <property type="protein sequence ID" value="CAC5430766.1"/>
    <property type="molecule type" value="Genomic_DNA"/>
</dbReference>
<feature type="compositionally biased region" description="Basic and acidic residues" evidence="1">
    <location>
        <begin position="643"/>
        <end position="657"/>
    </location>
</feature>
<feature type="region of interest" description="Disordered" evidence="1">
    <location>
        <begin position="642"/>
        <end position="744"/>
    </location>
</feature>
<accession>A0A6J8FCW8</accession>
<protein>
    <submittedName>
        <fullName evidence="2">Hypothetical_protein_conserved</fullName>
    </submittedName>
</protein>
<feature type="region of interest" description="Disordered" evidence="1">
    <location>
        <begin position="765"/>
        <end position="919"/>
    </location>
</feature>
<reference evidence="2" key="1">
    <citation type="submission" date="2020-06" db="EMBL/GenBank/DDBJ databases">
        <authorList>
            <person name="Camacho E."/>
            <person name="Gonzalez-de la Fuente S."/>
            <person name="Rastrojo A."/>
            <person name="Peiro-Pastor R."/>
            <person name="Solana JC."/>
            <person name="Tabera L."/>
            <person name="Gamarro F."/>
            <person name="Carrasco-Ramiro F."/>
            <person name="Requena JM."/>
            <person name="Aguado B."/>
        </authorList>
    </citation>
    <scope>NUCLEOTIDE SEQUENCE</scope>
</reference>
<organism evidence="2 3">
    <name type="scientific">Leishmania donovani</name>
    <dbReference type="NCBI Taxonomy" id="5661"/>
    <lineage>
        <taxon>Eukaryota</taxon>
        <taxon>Discoba</taxon>
        <taxon>Euglenozoa</taxon>
        <taxon>Kinetoplastea</taxon>
        <taxon>Metakinetoplastina</taxon>
        <taxon>Trypanosomatida</taxon>
        <taxon>Trypanosomatidae</taxon>
        <taxon>Leishmaniinae</taxon>
        <taxon>Leishmania</taxon>
    </lineage>
</organism>
<feature type="compositionally biased region" description="Basic and acidic residues" evidence="1">
    <location>
        <begin position="409"/>
        <end position="425"/>
    </location>
</feature>
<feature type="compositionally biased region" description="Low complexity" evidence="1">
    <location>
        <begin position="485"/>
        <end position="495"/>
    </location>
</feature>
<feature type="compositionally biased region" description="Low complexity" evidence="1">
    <location>
        <begin position="306"/>
        <end position="321"/>
    </location>
</feature>
<feature type="compositionally biased region" description="Low complexity" evidence="1">
    <location>
        <begin position="797"/>
        <end position="813"/>
    </location>
</feature>
<feature type="compositionally biased region" description="Low complexity" evidence="1">
    <location>
        <begin position="229"/>
        <end position="243"/>
    </location>
</feature>
<feature type="compositionally biased region" description="Low complexity" evidence="1">
    <location>
        <begin position="433"/>
        <end position="448"/>
    </location>
</feature>
<evidence type="ECO:0000313" key="3">
    <source>
        <dbReference type="Proteomes" id="UP000601710"/>
    </source>
</evidence>
<feature type="region of interest" description="Disordered" evidence="1">
    <location>
        <begin position="136"/>
        <end position="199"/>
    </location>
</feature>
<evidence type="ECO:0000313" key="2">
    <source>
        <dbReference type="EMBL" id="CAC5430766.1"/>
    </source>
</evidence>
<dbReference type="AlphaFoldDB" id="A0A6J8FCW8"/>
<evidence type="ECO:0000256" key="1">
    <source>
        <dbReference type="SAM" id="MobiDB-lite"/>
    </source>
</evidence>
<feature type="compositionally biased region" description="Basic and acidic residues" evidence="1">
    <location>
        <begin position="244"/>
        <end position="267"/>
    </location>
</feature>
<feature type="compositionally biased region" description="Basic and acidic residues" evidence="1">
    <location>
        <begin position="136"/>
        <end position="160"/>
    </location>
</feature>
<dbReference type="VEuPathDB" id="TriTrypDB:LdCL_250024700"/>
<feature type="compositionally biased region" description="Low complexity" evidence="1">
    <location>
        <begin position="551"/>
        <end position="563"/>
    </location>
</feature>
<feature type="compositionally biased region" description="Basic and acidic residues" evidence="1">
    <location>
        <begin position="324"/>
        <end position="347"/>
    </location>
</feature>
<feature type="compositionally biased region" description="Low complexity" evidence="1">
    <location>
        <begin position="379"/>
        <end position="391"/>
    </location>
</feature>
<feature type="compositionally biased region" description="Acidic residues" evidence="1">
    <location>
        <begin position="705"/>
        <end position="714"/>
    </location>
</feature>
<proteinExistence type="predicted"/>